<dbReference type="Gene3D" id="3.10.250.10">
    <property type="entry name" value="SRCR-like domain"/>
    <property type="match status" value="2"/>
</dbReference>
<dbReference type="OMA" id="HYWSMKN"/>
<evidence type="ECO:0000259" key="6">
    <source>
        <dbReference type="PROSITE" id="PS50287"/>
    </source>
</evidence>
<dbReference type="PANTHER" id="PTHR19331">
    <property type="entry name" value="SCAVENGER RECEPTOR DOMAIN-CONTAINING"/>
    <property type="match status" value="1"/>
</dbReference>
<protein>
    <recommendedName>
        <fullName evidence="6">SRCR domain-containing protein</fullName>
    </recommendedName>
</protein>
<dbReference type="AlphaFoldDB" id="A0A8D0HD32"/>
<evidence type="ECO:0000256" key="1">
    <source>
        <dbReference type="ARBA" id="ARBA00022729"/>
    </source>
</evidence>
<evidence type="ECO:0000256" key="5">
    <source>
        <dbReference type="PROSITE-ProRule" id="PRU00196"/>
    </source>
</evidence>
<accession>A0A8D0HD32</accession>
<dbReference type="Proteomes" id="UP000694392">
    <property type="component" value="Unplaced"/>
</dbReference>
<keyword evidence="3 5" id="KW-1015">Disulfide bond</keyword>
<keyword evidence="4" id="KW-0325">Glycoprotein</keyword>
<dbReference type="PANTHER" id="PTHR19331:SF484">
    <property type="entry name" value="SRCR DOMAIN-CONTAINING PROTEIN"/>
    <property type="match status" value="1"/>
</dbReference>
<reference evidence="7" key="1">
    <citation type="submission" date="2025-08" db="UniProtKB">
        <authorList>
            <consortium name="Ensembl"/>
        </authorList>
    </citation>
    <scope>IDENTIFICATION</scope>
</reference>
<feature type="disulfide bond" evidence="5">
    <location>
        <begin position="146"/>
        <end position="207"/>
    </location>
</feature>
<evidence type="ECO:0000313" key="8">
    <source>
        <dbReference type="Proteomes" id="UP000694392"/>
    </source>
</evidence>
<sequence>MEARLVGGVSSCSGRLEVAHGETWARVCDAHFDLRAARVICKQLDCGTVVSISEGAHFGEANRPVKYENHQCAGNETVLFHCPRSSQVDGTCTRKNGVSIVCSENTGFRLVDSSTECSGRVEIQLPGGWTGLCSSYWDLPDANVLCHQLGCGFAVSLLEGGHLEKGNGSGWRGKFHCNGSEPHLWHCPLTVLGTSQCLSESVAGVICSGKGKKNAGFLIPTPNH</sequence>
<organism evidence="7 8">
    <name type="scientific">Sphenodon punctatus</name>
    <name type="common">Tuatara</name>
    <name type="synonym">Hatteria punctata</name>
    <dbReference type="NCBI Taxonomy" id="8508"/>
    <lineage>
        <taxon>Eukaryota</taxon>
        <taxon>Metazoa</taxon>
        <taxon>Chordata</taxon>
        <taxon>Craniata</taxon>
        <taxon>Vertebrata</taxon>
        <taxon>Euteleostomi</taxon>
        <taxon>Lepidosauria</taxon>
        <taxon>Sphenodontia</taxon>
        <taxon>Sphenodontidae</taxon>
        <taxon>Sphenodon</taxon>
    </lineage>
</organism>
<dbReference type="PRINTS" id="PR00258">
    <property type="entry name" value="SPERACTRCPTR"/>
</dbReference>
<feature type="disulfide bond" evidence="5">
    <location>
        <begin position="28"/>
        <end position="92"/>
    </location>
</feature>
<dbReference type="Ensembl" id="ENSSPUT00000021505.1">
    <property type="protein sequence ID" value="ENSSPUP00000020196.1"/>
    <property type="gene ID" value="ENSSPUG00000015503.1"/>
</dbReference>
<feature type="domain" description="SRCR" evidence="6">
    <location>
        <begin position="3"/>
        <end position="103"/>
    </location>
</feature>
<evidence type="ECO:0000256" key="4">
    <source>
        <dbReference type="ARBA" id="ARBA00023180"/>
    </source>
</evidence>
<feature type="disulfide bond" evidence="5">
    <location>
        <begin position="41"/>
        <end position="102"/>
    </location>
</feature>
<keyword evidence="1" id="KW-0732">Signal</keyword>
<feature type="disulfide bond" evidence="5">
    <location>
        <begin position="72"/>
        <end position="82"/>
    </location>
</feature>
<dbReference type="GO" id="GO:0016020">
    <property type="term" value="C:membrane"/>
    <property type="evidence" value="ECO:0007669"/>
    <property type="project" value="InterPro"/>
</dbReference>
<name>A0A8D0HD32_SPHPU</name>
<evidence type="ECO:0000256" key="3">
    <source>
        <dbReference type="ARBA" id="ARBA00023157"/>
    </source>
</evidence>
<dbReference type="FunFam" id="3.10.250.10:FF:000004">
    <property type="entry name" value="Scavenger receptor cysteine-rich type 1 protein M130"/>
    <property type="match status" value="2"/>
</dbReference>
<dbReference type="Pfam" id="PF00530">
    <property type="entry name" value="SRCR"/>
    <property type="match status" value="2"/>
</dbReference>
<dbReference type="GeneTree" id="ENSGT00940000162139"/>
<dbReference type="SUPFAM" id="SSF56487">
    <property type="entry name" value="SRCR-like"/>
    <property type="match status" value="2"/>
</dbReference>
<feature type="disulfide bond" evidence="5">
    <location>
        <begin position="177"/>
        <end position="187"/>
    </location>
</feature>
<evidence type="ECO:0000313" key="7">
    <source>
        <dbReference type="Ensembl" id="ENSSPUP00000020196.1"/>
    </source>
</evidence>
<dbReference type="PROSITE" id="PS50287">
    <property type="entry name" value="SRCR_2"/>
    <property type="match status" value="2"/>
</dbReference>
<dbReference type="SMART" id="SM00202">
    <property type="entry name" value="SR"/>
    <property type="match status" value="2"/>
</dbReference>
<dbReference type="InterPro" id="IPR036772">
    <property type="entry name" value="SRCR-like_dom_sf"/>
</dbReference>
<proteinExistence type="predicted"/>
<feature type="disulfide bond" evidence="5">
    <location>
        <begin position="133"/>
        <end position="197"/>
    </location>
</feature>
<evidence type="ECO:0000256" key="2">
    <source>
        <dbReference type="ARBA" id="ARBA00022737"/>
    </source>
</evidence>
<keyword evidence="2" id="KW-0677">Repeat</keyword>
<keyword evidence="8" id="KW-1185">Reference proteome</keyword>
<feature type="domain" description="SRCR" evidence="6">
    <location>
        <begin position="108"/>
        <end position="208"/>
    </location>
</feature>
<reference evidence="7" key="2">
    <citation type="submission" date="2025-09" db="UniProtKB">
        <authorList>
            <consortium name="Ensembl"/>
        </authorList>
    </citation>
    <scope>IDENTIFICATION</scope>
</reference>
<dbReference type="InterPro" id="IPR001190">
    <property type="entry name" value="SRCR"/>
</dbReference>